<gene>
    <name evidence="1" type="ORF">SLS62_002876</name>
</gene>
<dbReference type="AlphaFoldDB" id="A0AAN9YRU3"/>
<dbReference type="EMBL" id="JAKJXP020000015">
    <property type="protein sequence ID" value="KAK7755061.1"/>
    <property type="molecule type" value="Genomic_DNA"/>
</dbReference>
<sequence length="175" mass="19007">MTCAILDGAMEAFRSIGKATMETGVNSSTTDQILGEIGLDRTEDHRIRGIIPIAKMPIRYRPSPLRHPCGSRRPRDFRDSVLESRHHHPLTVAAVVGGMDTTETTVEVMAEEAMAEQAMAEGAMADMPRHCRHHLLTMAMEASIIGLPHRAAVIETVGRTIMGGVTEVGAGIIDR</sequence>
<evidence type="ECO:0000313" key="2">
    <source>
        <dbReference type="Proteomes" id="UP001320420"/>
    </source>
</evidence>
<accession>A0AAN9YRU3</accession>
<name>A0AAN9YRU3_9PEZI</name>
<evidence type="ECO:0000313" key="1">
    <source>
        <dbReference type="EMBL" id="KAK7755061.1"/>
    </source>
</evidence>
<reference evidence="1 2" key="1">
    <citation type="submission" date="2024-02" db="EMBL/GenBank/DDBJ databases">
        <title>De novo assembly and annotation of 12 fungi associated with fruit tree decline syndrome in Ontario, Canada.</title>
        <authorList>
            <person name="Sulman M."/>
            <person name="Ellouze W."/>
            <person name="Ilyukhin E."/>
        </authorList>
    </citation>
    <scope>NUCLEOTIDE SEQUENCE [LARGE SCALE GENOMIC DNA]</scope>
    <source>
        <strain evidence="1 2">M11/M66-122</strain>
    </source>
</reference>
<dbReference type="Proteomes" id="UP001320420">
    <property type="component" value="Unassembled WGS sequence"/>
</dbReference>
<comment type="caution">
    <text evidence="1">The sequence shown here is derived from an EMBL/GenBank/DDBJ whole genome shotgun (WGS) entry which is preliminary data.</text>
</comment>
<keyword evidence="2" id="KW-1185">Reference proteome</keyword>
<protein>
    <submittedName>
        <fullName evidence="1">Uncharacterized protein</fullName>
    </submittedName>
</protein>
<proteinExistence type="predicted"/>
<organism evidence="1 2">
    <name type="scientific">Diatrype stigma</name>
    <dbReference type="NCBI Taxonomy" id="117547"/>
    <lineage>
        <taxon>Eukaryota</taxon>
        <taxon>Fungi</taxon>
        <taxon>Dikarya</taxon>
        <taxon>Ascomycota</taxon>
        <taxon>Pezizomycotina</taxon>
        <taxon>Sordariomycetes</taxon>
        <taxon>Xylariomycetidae</taxon>
        <taxon>Xylariales</taxon>
        <taxon>Diatrypaceae</taxon>
        <taxon>Diatrype</taxon>
    </lineage>
</organism>